<organism evidence="1 2">
    <name type="scientific">Desulfonatronospira thiodismutans ASO3-1</name>
    <dbReference type="NCBI Taxonomy" id="555779"/>
    <lineage>
        <taxon>Bacteria</taxon>
        <taxon>Pseudomonadati</taxon>
        <taxon>Thermodesulfobacteriota</taxon>
        <taxon>Desulfovibrionia</taxon>
        <taxon>Desulfovibrionales</taxon>
        <taxon>Desulfonatronovibrionaceae</taxon>
        <taxon>Desulfonatronospira</taxon>
    </lineage>
</organism>
<reference evidence="1" key="1">
    <citation type="submission" date="2010-05" db="EMBL/GenBank/DDBJ databases">
        <title>The draft genome of Desulfonatronospira thiodismutans ASO3-1.</title>
        <authorList>
            <consortium name="US DOE Joint Genome Institute (JGI-PGF)"/>
            <person name="Lucas S."/>
            <person name="Copeland A."/>
            <person name="Lapidus A."/>
            <person name="Cheng J.-F."/>
            <person name="Bruce D."/>
            <person name="Goodwin L."/>
            <person name="Pitluck S."/>
            <person name="Chertkov O."/>
            <person name="Brettin T."/>
            <person name="Detter J.C."/>
            <person name="Han C."/>
            <person name="Land M.L."/>
            <person name="Hauser L."/>
            <person name="Kyrpides N."/>
            <person name="Mikhailova N."/>
            <person name="Muyzer G."/>
            <person name="Woyke T."/>
        </authorList>
    </citation>
    <scope>NUCLEOTIDE SEQUENCE [LARGE SCALE GENOMIC DNA]</scope>
    <source>
        <strain evidence="1">ASO3-1</strain>
    </source>
</reference>
<keyword evidence="2" id="KW-1185">Reference proteome</keyword>
<name>D6STT6_9BACT</name>
<comment type="caution">
    <text evidence="1">The sequence shown here is derived from an EMBL/GenBank/DDBJ whole genome shotgun (WGS) entry which is preliminary data.</text>
</comment>
<sequence length="67" mass="7701">MSKTCRNCLNNQEFSDVMVNGVLLRDPQYCQRADEMLPRFGNAVVPVLDDRDVDVSTDCPYWEDADE</sequence>
<accession>D6STT6</accession>
<gene>
    <name evidence="1" type="ORF">Dthio_PD1442</name>
</gene>
<dbReference type="RefSeq" id="WP_008871451.1">
    <property type="nucleotide sequence ID" value="NZ_ACJN02000003.1"/>
</dbReference>
<proteinExistence type="predicted"/>
<evidence type="ECO:0000313" key="1">
    <source>
        <dbReference type="EMBL" id="EFI34102.1"/>
    </source>
</evidence>
<dbReference type="Proteomes" id="UP000005496">
    <property type="component" value="Unassembled WGS sequence"/>
</dbReference>
<dbReference type="AlphaFoldDB" id="D6STT6"/>
<dbReference type="EMBL" id="ACJN02000003">
    <property type="protein sequence ID" value="EFI34102.1"/>
    <property type="molecule type" value="Genomic_DNA"/>
</dbReference>
<evidence type="ECO:0000313" key="2">
    <source>
        <dbReference type="Proteomes" id="UP000005496"/>
    </source>
</evidence>
<protein>
    <submittedName>
        <fullName evidence="1">Uncharacterized protein</fullName>
    </submittedName>
</protein>